<dbReference type="SUPFAM" id="SSF53098">
    <property type="entry name" value="Ribonuclease H-like"/>
    <property type="match status" value="1"/>
</dbReference>
<dbReference type="GO" id="GO:0090656">
    <property type="term" value="P:t-circle formation"/>
    <property type="evidence" value="ECO:0007669"/>
    <property type="project" value="TreeGrafter"/>
</dbReference>
<keyword evidence="2" id="KW-0547">Nucleotide-binding</keyword>
<dbReference type="InterPro" id="IPR002156">
    <property type="entry name" value="RNaseH_domain"/>
</dbReference>
<organism evidence="8 9">
    <name type="scientific">Cannabis sativa</name>
    <name type="common">Hemp</name>
    <name type="synonym">Marijuana</name>
    <dbReference type="NCBI Taxonomy" id="3483"/>
    <lineage>
        <taxon>Eukaryota</taxon>
        <taxon>Viridiplantae</taxon>
        <taxon>Streptophyta</taxon>
        <taxon>Embryophyta</taxon>
        <taxon>Tracheophyta</taxon>
        <taxon>Spermatophyta</taxon>
        <taxon>Magnoliopsida</taxon>
        <taxon>eudicotyledons</taxon>
        <taxon>Gunneridae</taxon>
        <taxon>Pentapetalae</taxon>
        <taxon>rosids</taxon>
        <taxon>fabids</taxon>
        <taxon>Rosales</taxon>
        <taxon>Cannabaceae</taxon>
        <taxon>Cannabis</taxon>
    </lineage>
</organism>
<dbReference type="GO" id="GO:0000722">
    <property type="term" value="P:telomere maintenance via recombination"/>
    <property type="evidence" value="ECO:0007669"/>
    <property type="project" value="TreeGrafter"/>
</dbReference>
<dbReference type="InterPro" id="IPR027417">
    <property type="entry name" value="P-loop_NTPase"/>
</dbReference>
<dbReference type="CDD" id="cd06222">
    <property type="entry name" value="RNase_H_like"/>
    <property type="match status" value="1"/>
</dbReference>
<dbReference type="SUPFAM" id="SSF52540">
    <property type="entry name" value="P-loop containing nucleoside triphosphate hydrolases"/>
    <property type="match status" value="1"/>
</dbReference>
<dbReference type="GO" id="GO:0000400">
    <property type="term" value="F:four-way junction DNA binding"/>
    <property type="evidence" value="ECO:0007669"/>
    <property type="project" value="TreeGrafter"/>
</dbReference>
<evidence type="ECO:0000256" key="2">
    <source>
        <dbReference type="ARBA" id="ARBA00022741"/>
    </source>
</evidence>
<dbReference type="GO" id="GO:0005524">
    <property type="term" value="F:ATP binding"/>
    <property type="evidence" value="ECO:0007669"/>
    <property type="project" value="UniProtKB-KW"/>
</dbReference>
<reference evidence="8 9" key="1">
    <citation type="journal article" date="2020" name="bioRxiv">
        <title>Sequence and annotation of 42 cannabis genomes reveals extensive copy number variation in cannabinoid synthesis and pathogen resistance genes.</title>
        <authorList>
            <person name="Mckernan K.J."/>
            <person name="Helbert Y."/>
            <person name="Kane L.T."/>
            <person name="Ebling H."/>
            <person name="Zhang L."/>
            <person name="Liu B."/>
            <person name="Eaton Z."/>
            <person name="Mclaughlin S."/>
            <person name="Kingan S."/>
            <person name="Baybayan P."/>
            <person name="Concepcion G."/>
            <person name="Jordan M."/>
            <person name="Riva A."/>
            <person name="Barbazuk W."/>
            <person name="Harkins T."/>
        </authorList>
    </citation>
    <scope>NUCLEOTIDE SEQUENCE [LARGE SCALE GENOMIC DNA]</scope>
    <source>
        <strain evidence="9">cv. Jamaican Lion 4</strain>
        <tissue evidence="8">Leaf</tissue>
    </source>
</reference>
<evidence type="ECO:0000256" key="3">
    <source>
        <dbReference type="ARBA" id="ARBA00022763"/>
    </source>
</evidence>
<evidence type="ECO:0000256" key="6">
    <source>
        <dbReference type="ARBA" id="ARBA00023242"/>
    </source>
</evidence>
<dbReference type="GO" id="GO:0033065">
    <property type="term" value="C:Rad51C-XRCC3 complex"/>
    <property type="evidence" value="ECO:0007669"/>
    <property type="project" value="TreeGrafter"/>
</dbReference>
<keyword evidence="6" id="KW-0539">Nucleus</keyword>
<evidence type="ECO:0000313" key="9">
    <source>
        <dbReference type="Proteomes" id="UP000525078"/>
    </source>
</evidence>
<dbReference type="Gene3D" id="3.30.420.10">
    <property type="entry name" value="Ribonuclease H-like superfamily/Ribonuclease H"/>
    <property type="match status" value="1"/>
</dbReference>
<dbReference type="GO" id="GO:0140664">
    <property type="term" value="F:ATP-dependent DNA damage sensor activity"/>
    <property type="evidence" value="ECO:0007669"/>
    <property type="project" value="InterPro"/>
</dbReference>
<dbReference type="Gene3D" id="3.40.50.300">
    <property type="entry name" value="P-loop containing nucleotide triphosphate hydrolases"/>
    <property type="match status" value="1"/>
</dbReference>
<name>A0A7J6E3G6_CANSA</name>
<gene>
    <name evidence="8" type="ORF">F8388_008378</name>
</gene>
<comment type="subcellular location">
    <subcellularLocation>
        <location evidence="1">Nucleus</location>
    </subcellularLocation>
</comment>
<evidence type="ECO:0000256" key="4">
    <source>
        <dbReference type="ARBA" id="ARBA00022840"/>
    </source>
</evidence>
<dbReference type="GO" id="GO:0071140">
    <property type="term" value="P:resolution of mitotic recombination intermediates"/>
    <property type="evidence" value="ECO:0007669"/>
    <property type="project" value="TreeGrafter"/>
</dbReference>
<dbReference type="PROSITE" id="PS50162">
    <property type="entry name" value="RECA_2"/>
    <property type="match status" value="1"/>
</dbReference>
<dbReference type="InterPro" id="IPR036397">
    <property type="entry name" value="RNaseH_sf"/>
</dbReference>
<dbReference type="InterPro" id="IPR044730">
    <property type="entry name" value="RNase_H-like_dom_plant"/>
</dbReference>
<dbReference type="CDD" id="cd19491">
    <property type="entry name" value="XRCC3"/>
    <property type="match status" value="1"/>
</dbReference>
<dbReference type="PANTHER" id="PTHR46487:SF1">
    <property type="entry name" value="DNA REPAIR PROTEIN XRCC3"/>
    <property type="match status" value="1"/>
</dbReference>
<dbReference type="GO" id="GO:0005657">
    <property type="term" value="C:replication fork"/>
    <property type="evidence" value="ECO:0007669"/>
    <property type="project" value="TreeGrafter"/>
</dbReference>
<evidence type="ECO:0000259" key="7">
    <source>
        <dbReference type="PROSITE" id="PS50162"/>
    </source>
</evidence>
<dbReference type="Proteomes" id="UP000525078">
    <property type="component" value="Unassembled WGS sequence"/>
</dbReference>
<keyword evidence="4" id="KW-0067">ATP-binding</keyword>
<dbReference type="AlphaFoldDB" id="A0A7J6E3G6"/>
<keyword evidence="3" id="KW-0227">DNA damage</keyword>
<comment type="caution">
    <text evidence="8">The sequence shown here is derived from an EMBL/GenBank/DDBJ whole genome shotgun (WGS) entry which is preliminary data.</text>
</comment>
<keyword evidence="5" id="KW-0234">DNA repair</keyword>
<dbReference type="EMBL" id="JAATIP010000301">
    <property type="protein sequence ID" value="KAF4352957.1"/>
    <property type="molecule type" value="Genomic_DNA"/>
</dbReference>
<feature type="domain" description="RecA family profile 1" evidence="7">
    <location>
        <begin position="232"/>
        <end position="407"/>
    </location>
</feature>
<dbReference type="InterPro" id="IPR020588">
    <property type="entry name" value="RecA_ATP-bd"/>
</dbReference>
<protein>
    <recommendedName>
        <fullName evidence="7">RecA family profile 1 domain-containing protein</fullName>
    </recommendedName>
</protein>
<evidence type="ECO:0000256" key="1">
    <source>
        <dbReference type="ARBA" id="ARBA00004123"/>
    </source>
</evidence>
<dbReference type="InterPro" id="IPR013632">
    <property type="entry name" value="Rad51_C"/>
</dbReference>
<sequence>MAFDDNLDLVKWLVNPWGTPLSGSDIAKFSTYAISLCFVMWRARNSAFHEGHSPVVPKIQHDISLMVADCSVFEPPSLEQQGQALLQVEDIWGGHWTDVNVFVDAAIRGDFGIIAILVLDRSGVMIEAATAKRKASSPFAAELEAFHWGCCRILQSGWHNASLFSDCQQVVKGLAAGFSPEWRARALFDDTLNLLNQMPSCHYHWIPRRSNSGAHNLAAWAASCSSFNLSITTHKIPLGCPIFDTFLRGGIPCNSITELVAESGCGKTQFCLQLALSAQLPLNHHGRLSGSSLYIHTEFPFPFRRLQQLCLDSPIGGNSDNIFVHAAHSAEQLLDEMPKIESFLVDSQSRLPIRLIVVDSIAALFRSEFDNTPSDLKQRSSLFFKISGQLKLLAKRFNVAVVVTNQVVDFMGESGSLNGLRIGNLGSLYSSGRRVCPALGIAWANCVNSRLFLSRNEEVIGAEISSENAGDGLCRRTRRRLYVLFAPHLPESSTEFVIRREGVFGVNR</sequence>
<dbReference type="GO" id="GO:0004523">
    <property type="term" value="F:RNA-DNA hybrid ribonuclease activity"/>
    <property type="evidence" value="ECO:0007669"/>
    <property type="project" value="InterPro"/>
</dbReference>
<dbReference type="InterPro" id="IPR012337">
    <property type="entry name" value="RNaseH-like_sf"/>
</dbReference>
<dbReference type="PANTHER" id="PTHR46487">
    <property type="entry name" value="DNA REPAIR PROTEIN XRCC3"/>
    <property type="match status" value="1"/>
</dbReference>
<dbReference type="Pfam" id="PF08423">
    <property type="entry name" value="Rad51"/>
    <property type="match status" value="1"/>
</dbReference>
<evidence type="ECO:0000256" key="5">
    <source>
        <dbReference type="ARBA" id="ARBA00023204"/>
    </source>
</evidence>
<dbReference type="GO" id="GO:0045003">
    <property type="term" value="P:double-strand break repair via synthesis-dependent strand annealing"/>
    <property type="evidence" value="ECO:0007669"/>
    <property type="project" value="TreeGrafter"/>
</dbReference>
<accession>A0A7J6E3G6</accession>
<dbReference type="Pfam" id="PF13456">
    <property type="entry name" value="RVT_3"/>
    <property type="match status" value="1"/>
</dbReference>
<dbReference type="InterPro" id="IPR047348">
    <property type="entry name" value="XRCC3-like_C"/>
</dbReference>
<evidence type="ECO:0000313" key="8">
    <source>
        <dbReference type="EMBL" id="KAF4352957.1"/>
    </source>
</evidence>
<proteinExistence type="predicted"/>